<evidence type="ECO:0000256" key="2">
    <source>
        <dbReference type="SAM" id="Phobius"/>
    </source>
</evidence>
<feature type="compositionally biased region" description="Polar residues" evidence="1">
    <location>
        <begin position="11"/>
        <end position="21"/>
    </location>
</feature>
<dbReference type="GO" id="GO:0005789">
    <property type="term" value="C:endoplasmic reticulum membrane"/>
    <property type="evidence" value="ECO:0007669"/>
    <property type="project" value="TreeGrafter"/>
</dbReference>
<dbReference type="RefSeq" id="XP_025340471.1">
    <property type="nucleotide sequence ID" value="XM_025487023.1"/>
</dbReference>
<feature type="transmembrane region" description="Helical" evidence="2">
    <location>
        <begin position="301"/>
        <end position="318"/>
    </location>
</feature>
<name>A0A2V1ARF8_9ASCO</name>
<accession>A0A2V1ARF8</accession>
<dbReference type="AlphaFoldDB" id="A0A2V1ARF8"/>
<comment type="caution">
    <text evidence="3">The sequence shown here is derived from an EMBL/GenBank/DDBJ whole genome shotgun (WGS) entry which is preliminary data.</text>
</comment>
<dbReference type="GeneID" id="37008708"/>
<keyword evidence="2" id="KW-0812">Transmembrane</keyword>
<dbReference type="VEuPathDB" id="FungiDB:CXQ85_003377"/>
<keyword evidence="2" id="KW-1133">Transmembrane helix</keyword>
<dbReference type="STRING" id="45357.A0A2V1ARF8"/>
<sequence>MSVPVTPTPPRTQSATATPQKSARKRLVNASFANYNEDEDPTFIDEATEVSDSEDSISVISTDVSLSDATQDSVLTKGGDGDIKTGAVAQEPETWKEWALRHEIPRKVLHSSIGPFSLYLYTLGCTMNQILYPMIALTTVLFLNDFIRLRNPKVNEMVTKWFGIISRQSEINGWNGTLFYALGVSLVFTSAPKDIAVMSVLLLSWADTAASTIGRLWGKYTPKVMPGKSLAGCLASFATGVFSCYLFYGYFCVEYDYVNLPGQIFWTKETSMMNLHVYALATGVAASVSEASDIGGIDDNLIIPVMSAILLYALVWATKV</sequence>
<evidence type="ECO:0000256" key="1">
    <source>
        <dbReference type="SAM" id="MobiDB-lite"/>
    </source>
</evidence>
<protein>
    <recommendedName>
        <fullName evidence="5">Phosphatidate cytidylyltransferase</fullName>
    </recommendedName>
</protein>
<dbReference type="OrthoDB" id="5673at2759"/>
<keyword evidence="4" id="KW-1185">Reference proteome</keyword>
<evidence type="ECO:0000313" key="3">
    <source>
        <dbReference type="EMBL" id="PVH19531.1"/>
    </source>
</evidence>
<gene>
    <name evidence="3" type="ORF">CXQ85_003377</name>
</gene>
<dbReference type="GO" id="GO:0006654">
    <property type="term" value="P:phosphatidic acid biosynthetic process"/>
    <property type="evidence" value="ECO:0007669"/>
    <property type="project" value="TreeGrafter"/>
</dbReference>
<dbReference type="PANTHER" id="PTHR31303:SF1">
    <property type="entry name" value="CTP-DEPENDENT DIACYLGLYCEROL KINASE 1"/>
    <property type="match status" value="1"/>
</dbReference>
<feature type="transmembrane region" description="Helical" evidence="2">
    <location>
        <begin position="130"/>
        <end position="150"/>
    </location>
</feature>
<proteinExistence type="predicted"/>
<evidence type="ECO:0008006" key="5">
    <source>
        <dbReference type="Google" id="ProtNLM"/>
    </source>
</evidence>
<feature type="transmembrane region" description="Helical" evidence="2">
    <location>
        <begin position="171"/>
        <end position="189"/>
    </location>
</feature>
<dbReference type="Pfam" id="PF01148">
    <property type="entry name" value="CTP_transf_1"/>
    <property type="match status" value="1"/>
</dbReference>
<feature type="transmembrane region" description="Helical" evidence="2">
    <location>
        <begin position="195"/>
        <end position="218"/>
    </location>
</feature>
<dbReference type="PANTHER" id="PTHR31303">
    <property type="entry name" value="CTP-DEPENDENT DIACYLGLYCEROL KINASE 1"/>
    <property type="match status" value="1"/>
</dbReference>
<feature type="transmembrane region" description="Helical" evidence="2">
    <location>
        <begin position="230"/>
        <end position="251"/>
    </location>
</feature>
<dbReference type="GO" id="GO:0004143">
    <property type="term" value="F:ATP-dependent diacylglycerol kinase activity"/>
    <property type="evidence" value="ECO:0007669"/>
    <property type="project" value="InterPro"/>
</dbReference>
<evidence type="ECO:0000313" key="4">
    <source>
        <dbReference type="Proteomes" id="UP000244309"/>
    </source>
</evidence>
<feature type="region of interest" description="Disordered" evidence="1">
    <location>
        <begin position="1"/>
        <end position="24"/>
    </location>
</feature>
<reference evidence="3 4" key="1">
    <citation type="submission" date="2017-12" db="EMBL/GenBank/DDBJ databases">
        <title>Genome Sequence of a Multidrug-Resistant Candida haemulonii Isolate from a Patient with Chronic Leg Ulcers in Israel.</title>
        <authorList>
            <person name="Chow N.A."/>
            <person name="Gade L."/>
            <person name="Batra D."/>
            <person name="Rowe L.A."/>
            <person name="Ben-Ami R."/>
            <person name="Loparev V.N."/>
            <person name="Litvintseva A.P."/>
        </authorList>
    </citation>
    <scope>NUCLEOTIDE SEQUENCE [LARGE SCALE GENOMIC DNA]</scope>
    <source>
        <strain evidence="3 4">B11899</strain>
    </source>
</reference>
<dbReference type="Proteomes" id="UP000244309">
    <property type="component" value="Unassembled WGS sequence"/>
</dbReference>
<keyword evidence="2" id="KW-0472">Membrane</keyword>
<dbReference type="InterPro" id="IPR037997">
    <property type="entry name" value="Dgk1-like"/>
</dbReference>
<feature type="compositionally biased region" description="Pro residues" evidence="1">
    <location>
        <begin position="1"/>
        <end position="10"/>
    </location>
</feature>
<dbReference type="EMBL" id="PKFO01000002">
    <property type="protein sequence ID" value="PVH19531.1"/>
    <property type="molecule type" value="Genomic_DNA"/>
</dbReference>
<organism evidence="3 4">
    <name type="scientific">Candidozyma haemuli</name>
    <dbReference type="NCBI Taxonomy" id="45357"/>
    <lineage>
        <taxon>Eukaryota</taxon>
        <taxon>Fungi</taxon>
        <taxon>Dikarya</taxon>
        <taxon>Ascomycota</taxon>
        <taxon>Saccharomycotina</taxon>
        <taxon>Pichiomycetes</taxon>
        <taxon>Metschnikowiaceae</taxon>
        <taxon>Candidozyma</taxon>
    </lineage>
</organism>